<dbReference type="PANTHER" id="PTHR45670">
    <property type="entry name" value="E3 UBIQUITIN-PROTEIN LIGASE TRIP12"/>
    <property type="match status" value="1"/>
</dbReference>
<dbReference type="EMBL" id="JANBUO010000895">
    <property type="protein sequence ID" value="KAJ2800958.1"/>
    <property type="molecule type" value="Genomic_DNA"/>
</dbReference>
<dbReference type="Pfam" id="PF25579">
    <property type="entry name" value="TPR_TRIP12_N"/>
    <property type="match status" value="1"/>
</dbReference>
<evidence type="ECO:0000259" key="5">
    <source>
        <dbReference type="Pfam" id="PF25579"/>
    </source>
</evidence>
<keyword evidence="3 6" id="KW-0808">Transferase</keyword>
<feature type="compositionally biased region" description="Low complexity" evidence="4">
    <location>
        <begin position="961"/>
        <end position="970"/>
    </location>
</feature>
<dbReference type="InterPro" id="IPR011989">
    <property type="entry name" value="ARM-like"/>
</dbReference>
<proteinExistence type="predicted"/>
<dbReference type="InterPro" id="IPR057948">
    <property type="entry name" value="TPR_TRIP12_N"/>
</dbReference>
<dbReference type="GO" id="GO:0061630">
    <property type="term" value="F:ubiquitin protein ligase activity"/>
    <property type="evidence" value="ECO:0007669"/>
    <property type="project" value="UniProtKB-EC"/>
</dbReference>
<feature type="compositionally biased region" description="Low complexity" evidence="4">
    <location>
        <begin position="989"/>
        <end position="1003"/>
    </location>
</feature>
<gene>
    <name evidence="6" type="primary">UFD4</name>
    <name evidence="6" type="ORF">H4R20_003864</name>
</gene>
<feature type="non-terminal residue" evidence="6">
    <location>
        <position position="1295"/>
    </location>
</feature>
<evidence type="ECO:0000256" key="2">
    <source>
        <dbReference type="ARBA" id="ARBA00012485"/>
    </source>
</evidence>
<feature type="compositionally biased region" description="Polar residues" evidence="4">
    <location>
        <begin position="32"/>
        <end position="43"/>
    </location>
</feature>
<dbReference type="SUPFAM" id="SSF48371">
    <property type="entry name" value="ARM repeat"/>
    <property type="match status" value="1"/>
</dbReference>
<feature type="region of interest" description="Disordered" evidence="4">
    <location>
        <begin position="951"/>
        <end position="1010"/>
    </location>
</feature>
<feature type="region of interest" description="Disordered" evidence="4">
    <location>
        <begin position="68"/>
        <end position="150"/>
    </location>
</feature>
<keyword evidence="6" id="KW-0012">Acyltransferase</keyword>
<evidence type="ECO:0000256" key="4">
    <source>
        <dbReference type="SAM" id="MobiDB-lite"/>
    </source>
</evidence>
<evidence type="ECO:0000256" key="3">
    <source>
        <dbReference type="ARBA" id="ARBA00022679"/>
    </source>
</evidence>
<feature type="region of interest" description="Disordered" evidence="4">
    <location>
        <begin position="1042"/>
        <end position="1093"/>
    </location>
</feature>
<feature type="compositionally biased region" description="Low complexity" evidence="4">
    <location>
        <begin position="122"/>
        <end position="150"/>
    </location>
</feature>
<comment type="catalytic activity">
    <reaction evidence="1">
        <text>S-ubiquitinyl-[E2 ubiquitin-conjugating enzyme]-L-cysteine + [acceptor protein]-L-lysine = [E2 ubiquitin-conjugating enzyme]-L-cysteine + N(6)-ubiquitinyl-[acceptor protein]-L-lysine.</text>
        <dbReference type="EC" id="2.3.2.26"/>
    </reaction>
</comment>
<comment type="caution">
    <text evidence="6">The sequence shown here is derived from an EMBL/GenBank/DDBJ whole genome shotgun (WGS) entry which is preliminary data.</text>
</comment>
<dbReference type="Gene3D" id="1.25.10.10">
    <property type="entry name" value="Leucine-rich Repeat Variant"/>
    <property type="match status" value="1"/>
</dbReference>
<feature type="compositionally biased region" description="Basic and acidic residues" evidence="4">
    <location>
        <begin position="91"/>
        <end position="101"/>
    </location>
</feature>
<name>A0A9W8HUT0_9FUNG</name>
<evidence type="ECO:0000313" key="6">
    <source>
        <dbReference type="EMBL" id="KAJ2800958.1"/>
    </source>
</evidence>
<organism evidence="6 7">
    <name type="scientific">Coemansia guatemalensis</name>
    <dbReference type="NCBI Taxonomy" id="2761395"/>
    <lineage>
        <taxon>Eukaryota</taxon>
        <taxon>Fungi</taxon>
        <taxon>Fungi incertae sedis</taxon>
        <taxon>Zoopagomycota</taxon>
        <taxon>Kickxellomycotina</taxon>
        <taxon>Kickxellomycetes</taxon>
        <taxon>Kickxellales</taxon>
        <taxon>Kickxellaceae</taxon>
        <taxon>Coemansia</taxon>
    </lineage>
</organism>
<keyword evidence="7" id="KW-1185">Reference proteome</keyword>
<reference evidence="6" key="1">
    <citation type="submission" date="2022-07" db="EMBL/GenBank/DDBJ databases">
        <title>Phylogenomic reconstructions and comparative analyses of Kickxellomycotina fungi.</title>
        <authorList>
            <person name="Reynolds N.K."/>
            <person name="Stajich J.E."/>
            <person name="Barry K."/>
            <person name="Grigoriev I.V."/>
            <person name="Crous P."/>
            <person name="Smith M.E."/>
        </authorList>
    </citation>
    <scope>NUCLEOTIDE SEQUENCE</scope>
    <source>
        <strain evidence="6">NRRL 1565</strain>
    </source>
</reference>
<feature type="compositionally biased region" description="Polar residues" evidence="4">
    <location>
        <begin position="971"/>
        <end position="987"/>
    </location>
</feature>
<dbReference type="Proteomes" id="UP001140094">
    <property type="component" value="Unassembled WGS sequence"/>
</dbReference>
<dbReference type="InterPro" id="IPR016024">
    <property type="entry name" value="ARM-type_fold"/>
</dbReference>
<accession>A0A9W8HUT0</accession>
<dbReference type="InterPro" id="IPR045322">
    <property type="entry name" value="HECTD1/TRIP12-like"/>
</dbReference>
<dbReference type="OrthoDB" id="423283at2759"/>
<dbReference type="PANTHER" id="PTHR45670:SF1">
    <property type="entry name" value="E3 UBIQUITIN-PROTEIN LIGASE HECTD1"/>
    <property type="match status" value="1"/>
</dbReference>
<dbReference type="EC" id="2.3.2.26" evidence="2"/>
<feature type="region of interest" description="Disordered" evidence="4">
    <location>
        <begin position="30"/>
        <end position="55"/>
    </location>
</feature>
<feature type="compositionally biased region" description="Basic and acidic residues" evidence="4">
    <location>
        <begin position="1082"/>
        <end position="1093"/>
    </location>
</feature>
<sequence>MGAALALGPAPLQGMYRSSDASPFHALHGTRDSSATVNDSGGSSLLVLPAEAGGDEQATEIALVSYERTETTRDQDAERTQDSGSSVAGDELMHVDVEADSKASSQDCESLDEGSGTGGSADGSADSSGEGSSSSSSEDSAESSRGSSRKGSGVLFAERALFETGFGSLARISNAQRLRPLVAALQGHGGETQLVALQELAEQLSMGTEETLAGLDVGELARELVRVLDGSSANAMLLACRCLANVLEALPLAGAAVVRCGAVEALCARLLDIEYIDVAEQALATLAKLSGDFGAHVCRAGGLRASLMFLDFFATTTQRTALTCAANCARAIGADQFAQAADVVPVLERALLGADPRSAELSCSALLHVVCAVRTAPGHVEQLVSPELLQRIVAAVRSNGAAPQNHSCVLLLRVLAAVATASRTRAAQLLRMQALPVLADILSSACAGLDKAPGGATRLHASAQREPERPWEALRLIVVLLPRLPTTPEQCALVEDLLHASSLGTVSSNEAIALPESHSGDGELLLRLQAVYASSDVLEQLQHTLVPLMMRVFVATINESTRYCALLVILKASFFLDAGRLREALDGTNLAQFVAGALSQLEAPQLSAVLLLIVRVVLEKLPDYCTLHFAREGVFAGLARLARAAEEMPAASGADDATDNAPGTAHIASGFKLIARHISASAHHGAIAETQRLLLATEAASAARGCKAEPLVRFVALQARALLQNRHNASELELPESECGAMGPLRLVAERLGEPSCTDESVRLCIDALSEHLVSPESATCHELMQSGVVHAVVQALTRAHSSNSNSSGHNLAIDVVQRLLCCHAPARPHSPTTSALGVLLSRLQDALGVAEQLRVQEAFQPAAEASRSPARMLSRQLRFAVCPASAGAAARIAAANPSARSFDDEYSSNTMELVRRSFQPVRLGVHAVATFGVLEAYLRPRIALLVRSARERRRRRRRAQPPAASTSASGLVSTPPVTSPPRQAQLESMAADPSSADSPNSSKHSRTKRELDHLRMLQAIARASGIDLRAAGLLEDLAPGNSASASDCDEDGASESSSAADPAACSNAQIADTSASQASDADDHERLASHDAVPDDQDEWRLAFLLRVGANEKVVYSADNIFRAVYDLCQRDAELKSTNPWAQSFELQFVVDSGPRRPPAREMLSDNHLPSEPCSTDSCKRLEASIGEQAAEIVRLLRLLYDLLPQAALSARAHTHYFLEDFSSLFVNRQIAAKTARQLDDPLMVVCSALPDWCRDLIAAAPFLVPFELRVAFMQATCFGYSRNINRWQAIARR</sequence>
<feature type="compositionally biased region" description="Basic residues" evidence="4">
    <location>
        <begin position="951"/>
        <end position="960"/>
    </location>
</feature>
<feature type="compositionally biased region" description="Basic and acidic residues" evidence="4">
    <location>
        <begin position="68"/>
        <end position="81"/>
    </location>
</feature>
<feature type="compositionally biased region" description="Low complexity" evidence="4">
    <location>
        <begin position="1055"/>
        <end position="1080"/>
    </location>
</feature>
<evidence type="ECO:0000256" key="1">
    <source>
        <dbReference type="ARBA" id="ARBA00000885"/>
    </source>
</evidence>
<feature type="domain" description="E3 ubiquitin-protein ligase TRIP12-like TPR repeats" evidence="5">
    <location>
        <begin position="118"/>
        <end position="292"/>
    </location>
</feature>
<dbReference type="GO" id="GO:0043161">
    <property type="term" value="P:proteasome-mediated ubiquitin-dependent protein catabolic process"/>
    <property type="evidence" value="ECO:0007669"/>
    <property type="project" value="TreeGrafter"/>
</dbReference>
<protein>
    <recommendedName>
        <fullName evidence="2">HECT-type E3 ubiquitin transferase</fullName>
        <ecNumber evidence="2">2.3.2.26</ecNumber>
    </recommendedName>
</protein>
<evidence type="ECO:0000313" key="7">
    <source>
        <dbReference type="Proteomes" id="UP001140094"/>
    </source>
</evidence>
<dbReference type="GO" id="GO:0000209">
    <property type="term" value="P:protein polyubiquitination"/>
    <property type="evidence" value="ECO:0007669"/>
    <property type="project" value="TreeGrafter"/>
</dbReference>